<keyword evidence="2" id="KW-1185">Reference proteome</keyword>
<name>A0A346Y792_9ACTN</name>
<dbReference type="RefSeq" id="WP_114594901.1">
    <property type="nucleotide sequence ID" value="NZ_CP031166.1"/>
</dbReference>
<organism evidence="1 2">
    <name type="scientific">Euzebya pacifica</name>
    <dbReference type="NCBI Taxonomy" id="1608957"/>
    <lineage>
        <taxon>Bacteria</taxon>
        <taxon>Bacillati</taxon>
        <taxon>Actinomycetota</taxon>
        <taxon>Nitriliruptoria</taxon>
        <taxon>Euzebyales</taxon>
    </lineage>
</organism>
<proteinExistence type="predicted"/>
<gene>
    <name evidence="1" type="ORF">DVS28_b0599</name>
</gene>
<reference evidence="1 2" key="1">
    <citation type="submission" date="2018-09" db="EMBL/GenBank/DDBJ databases">
        <title>Complete genome sequence of Euzebya sp. DY32-46 isolated from seawater of Pacific Ocean.</title>
        <authorList>
            <person name="Xu L."/>
            <person name="Wu Y.-H."/>
            <person name="Xu X.-W."/>
        </authorList>
    </citation>
    <scope>NUCLEOTIDE SEQUENCE [LARGE SCALE GENOMIC DNA]</scope>
    <source>
        <strain evidence="1 2">DY32-46</strain>
        <plasmid evidence="2">pedy32-46i</plasmid>
    </source>
</reference>
<dbReference type="EMBL" id="CP031166">
    <property type="protein sequence ID" value="AXV10339.1"/>
    <property type="molecule type" value="Genomic_DNA"/>
</dbReference>
<sequence>MNDTIAADFVRVLPDPLPDGKANDGPCGVDVDGAGPCESKSVALGLCRKHHSRWFNQGYLGLSRGRPKPHCIHTGEDGVYDCAAPWHKNGMCEEHYERQQVRTAPAMVTGPPVAPSDSEECGQASCDVVVGSDVRFCLAHTCLLDGCGDRRHSGGYCDRHAAKIKRSGHPDPAGTAHAAPRPLDKVYLPVEPIVEAARRAGGYTQMLREGLTRKERDTAAKRASRAVEANRVSMAAADDIANAMGTTPQDMWGMRWQTALVDLIPHMD</sequence>
<keyword evidence="1" id="KW-0614">Plasmid</keyword>
<dbReference type="Proteomes" id="UP000264006">
    <property type="component" value="Plasmid pEDY32-46I"/>
</dbReference>
<dbReference type="AlphaFoldDB" id="A0A346Y792"/>
<protein>
    <submittedName>
        <fullName evidence="1">Uncharacterized protein</fullName>
    </submittedName>
</protein>
<dbReference type="KEGG" id="euz:DVS28_b0599"/>
<evidence type="ECO:0000313" key="1">
    <source>
        <dbReference type="EMBL" id="AXV10339.1"/>
    </source>
</evidence>
<evidence type="ECO:0000313" key="2">
    <source>
        <dbReference type="Proteomes" id="UP000264006"/>
    </source>
</evidence>
<accession>A0A346Y792</accession>
<dbReference type="OrthoDB" id="8421690at2"/>
<geneLocation type="plasmid" evidence="2">
    <name>pedy32-46i</name>
</geneLocation>